<comment type="caution">
    <text evidence="8">The sequence shown here is derived from an EMBL/GenBank/DDBJ whole genome shotgun (WGS) entry which is preliminary data.</text>
</comment>
<dbReference type="SUPFAM" id="SSF55073">
    <property type="entry name" value="Nucleotide cyclase"/>
    <property type="match status" value="1"/>
</dbReference>
<evidence type="ECO:0000259" key="7">
    <source>
        <dbReference type="PROSITE" id="PS50125"/>
    </source>
</evidence>
<accession>A0A2J8A0G2</accession>
<dbReference type="Pfam" id="PF00211">
    <property type="entry name" value="Guanylate_cyc"/>
    <property type="match status" value="1"/>
</dbReference>
<evidence type="ECO:0000256" key="1">
    <source>
        <dbReference type="ARBA" id="ARBA00004370"/>
    </source>
</evidence>
<feature type="domain" description="Guanylate cyclase" evidence="7">
    <location>
        <begin position="19"/>
        <end position="148"/>
    </location>
</feature>
<dbReference type="GO" id="GO:0000166">
    <property type="term" value="F:nucleotide binding"/>
    <property type="evidence" value="ECO:0007669"/>
    <property type="project" value="UniProtKB-KW"/>
</dbReference>
<dbReference type="OrthoDB" id="542842at2759"/>
<reference evidence="8 9" key="1">
    <citation type="journal article" date="2017" name="Mol. Biol. Evol.">
        <title>The 4-celled Tetrabaena socialis nuclear genome reveals the essential components for genetic control of cell number at the origin of multicellularity in the volvocine lineage.</title>
        <authorList>
            <person name="Featherston J."/>
            <person name="Arakaki Y."/>
            <person name="Hanschen E.R."/>
            <person name="Ferris P.J."/>
            <person name="Michod R.E."/>
            <person name="Olson B.J.S.C."/>
            <person name="Nozaki H."/>
            <person name="Durand P.M."/>
        </authorList>
    </citation>
    <scope>NUCLEOTIDE SEQUENCE [LARGE SCALE GENOMIC DNA]</scope>
    <source>
        <strain evidence="8 9">NIES-571</strain>
    </source>
</reference>
<comment type="subcellular location">
    <subcellularLocation>
        <location evidence="1">Membrane</location>
    </subcellularLocation>
</comment>
<dbReference type="AlphaFoldDB" id="A0A2J8A0G2"/>
<keyword evidence="3" id="KW-0547">Nucleotide-binding</keyword>
<dbReference type="InterPro" id="IPR001054">
    <property type="entry name" value="A/G_cyclase"/>
</dbReference>
<dbReference type="GO" id="GO:0004016">
    <property type="term" value="F:adenylate cyclase activity"/>
    <property type="evidence" value="ECO:0007669"/>
    <property type="project" value="TreeGrafter"/>
</dbReference>
<keyword evidence="6" id="KW-0456">Lyase</keyword>
<evidence type="ECO:0000313" key="9">
    <source>
        <dbReference type="Proteomes" id="UP000236333"/>
    </source>
</evidence>
<dbReference type="GO" id="GO:0007168">
    <property type="term" value="P:receptor guanylyl cyclase signaling pathway"/>
    <property type="evidence" value="ECO:0007669"/>
    <property type="project" value="TreeGrafter"/>
</dbReference>
<keyword evidence="9" id="KW-1185">Reference proteome</keyword>
<evidence type="ECO:0000256" key="2">
    <source>
        <dbReference type="ARBA" id="ARBA00022692"/>
    </source>
</evidence>
<feature type="non-terminal residue" evidence="8">
    <location>
        <position position="1"/>
    </location>
</feature>
<protein>
    <submittedName>
        <fullName evidence="8">Soluble guanylate cyclase 88E</fullName>
    </submittedName>
</protein>
<dbReference type="PROSITE" id="PS50125">
    <property type="entry name" value="GUANYLATE_CYCLASE_2"/>
    <property type="match status" value="1"/>
</dbReference>
<dbReference type="SMART" id="SM00044">
    <property type="entry name" value="CYCc"/>
    <property type="match status" value="1"/>
</dbReference>
<dbReference type="PANTHER" id="PTHR11920">
    <property type="entry name" value="GUANYLYL CYCLASE"/>
    <property type="match status" value="1"/>
</dbReference>
<evidence type="ECO:0000256" key="6">
    <source>
        <dbReference type="ARBA" id="ARBA00023239"/>
    </source>
</evidence>
<dbReference type="GO" id="GO:0001653">
    <property type="term" value="F:peptide receptor activity"/>
    <property type="evidence" value="ECO:0007669"/>
    <property type="project" value="TreeGrafter"/>
</dbReference>
<dbReference type="Gene3D" id="3.30.70.1230">
    <property type="entry name" value="Nucleotide cyclase"/>
    <property type="match status" value="1"/>
</dbReference>
<evidence type="ECO:0000256" key="5">
    <source>
        <dbReference type="ARBA" id="ARBA00023136"/>
    </source>
</evidence>
<feature type="non-terminal residue" evidence="8">
    <location>
        <position position="169"/>
    </location>
</feature>
<dbReference type="CDD" id="cd07302">
    <property type="entry name" value="CHD"/>
    <property type="match status" value="1"/>
</dbReference>
<sequence length="169" mass="18112">AIKTLGTGRAFYEHFDSVTLLYADIVRYSNAPTGMPPWEVVKLLNDVNNLYDALLEKHGLVKIRRSGEAFMGVGGCPTAEDPVKSALRVALCAREMVLATAGFRSSAGQRVQIRIGLHSGPVVAAVVGTHMPRFSLFGDTVDISQFMEATSTIMGVQVSDTTAELLAIA</sequence>
<gene>
    <name evidence="8" type="ORF">TSOC_007659</name>
</gene>
<dbReference type="PANTHER" id="PTHR11920:SF335">
    <property type="entry name" value="GUANYLATE CYCLASE"/>
    <property type="match status" value="1"/>
</dbReference>
<dbReference type="Proteomes" id="UP000236333">
    <property type="component" value="Unassembled WGS sequence"/>
</dbReference>
<evidence type="ECO:0000256" key="4">
    <source>
        <dbReference type="ARBA" id="ARBA00022989"/>
    </source>
</evidence>
<dbReference type="EMBL" id="PGGS01000265">
    <property type="protein sequence ID" value="PNH05996.1"/>
    <property type="molecule type" value="Genomic_DNA"/>
</dbReference>
<keyword evidence="2" id="KW-0812">Transmembrane</keyword>
<dbReference type="InterPro" id="IPR029787">
    <property type="entry name" value="Nucleotide_cyclase"/>
</dbReference>
<keyword evidence="4" id="KW-1133">Transmembrane helix</keyword>
<evidence type="ECO:0000256" key="3">
    <source>
        <dbReference type="ARBA" id="ARBA00022741"/>
    </source>
</evidence>
<dbReference type="InterPro" id="IPR050401">
    <property type="entry name" value="Cyclic_nucleotide_synthase"/>
</dbReference>
<organism evidence="8 9">
    <name type="scientific">Tetrabaena socialis</name>
    <dbReference type="NCBI Taxonomy" id="47790"/>
    <lineage>
        <taxon>Eukaryota</taxon>
        <taxon>Viridiplantae</taxon>
        <taxon>Chlorophyta</taxon>
        <taxon>core chlorophytes</taxon>
        <taxon>Chlorophyceae</taxon>
        <taxon>CS clade</taxon>
        <taxon>Chlamydomonadales</taxon>
        <taxon>Tetrabaenaceae</taxon>
        <taxon>Tetrabaena</taxon>
    </lineage>
</organism>
<proteinExistence type="predicted"/>
<evidence type="ECO:0000313" key="8">
    <source>
        <dbReference type="EMBL" id="PNH05996.1"/>
    </source>
</evidence>
<name>A0A2J8A0G2_9CHLO</name>
<dbReference type="GO" id="GO:0004383">
    <property type="term" value="F:guanylate cyclase activity"/>
    <property type="evidence" value="ECO:0007669"/>
    <property type="project" value="TreeGrafter"/>
</dbReference>
<dbReference type="GO" id="GO:0035556">
    <property type="term" value="P:intracellular signal transduction"/>
    <property type="evidence" value="ECO:0007669"/>
    <property type="project" value="InterPro"/>
</dbReference>
<keyword evidence="5" id="KW-0472">Membrane</keyword>
<dbReference type="GO" id="GO:0005886">
    <property type="term" value="C:plasma membrane"/>
    <property type="evidence" value="ECO:0007669"/>
    <property type="project" value="TreeGrafter"/>
</dbReference>